<feature type="compositionally biased region" description="Polar residues" evidence="1">
    <location>
        <begin position="1"/>
        <end position="37"/>
    </location>
</feature>
<gene>
    <name evidence="2" type="ORF">H6G03_26960</name>
</gene>
<evidence type="ECO:0000313" key="3">
    <source>
        <dbReference type="Proteomes" id="UP000641646"/>
    </source>
</evidence>
<dbReference type="EMBL" id="JACJPW010000091">
    <property type="protein sequence ID" value="MBD2184667.1"/>
    <property type="molecule type" value="Genomic_DNA"/>
</dbReference>
<accession>A0A926VIW2</accession>
<feature type="region of interest" description="Disordered" evidence="1">
    <location>
        <begin position="1"/>
        <end position="44"/>
    </location>
</feature>
<name>A0A926VIW2_9CYAN</name>
<reference evidence="2" key="2">
    <citation type="submission" date="2020-08" db="EMBL/GenBank/DDBJ databases">
        <authorList>
            <person name="Chen M."/>
            <person name="Teng W."/>
            <person name="Zhao L."/>
            <person name="Hu C."/>
            <person name="Zhou Y."/>
            <person name="Han B."/>
            <person name="Song L."/>
            <person name="Shu W."/>
        </authorList>
    </citation>
    <scope>NUCLEOTIDE SEQUENCE</scope>
    <source>
        <strain evidence="2">FACHB-1375</strain>
    </source>
</reference>
<keyword evidence="3" id="KW-1185">Reference proteome</keyword>
<evidence type="ECO:0000256" key="1">
    <source>
        <dbReference type="SAM" id="MobiDB-lite"/>
    </source>
</evidence>
<dbReference type="AlphaFoldDB" id="A0A926VIW2"/>
<dbReference type="Proteomes" id="UP000641646">
    <property type="component" value="Unassembled WGS sequence"/>
</dbReference>
<organism evidence="2 3">
    <name type="scientific">Aerosakkonema funiforme FACHB-1375</name>
    <dbReference type="NCBI Taxonomy" id="2949571"/>
    <lineage>
        <taxon>Bacteria</taxon>
        <taxon>Bacillati</taxon>
        <taxon>Cyanobacteriota</taxon>
        <taxon>Cyanophyceae</taxon>
        <taxon>Oscillatoriophycideae</taxon>
        <taxon>Aerosakkonematales</taxon>
        <taxon>Aerosakkonemataceae</taxon>
        <taxon>Aerosakkonema</taxon>
    </lineage>
</organism>
<reference evidence="2" key="1">
    <citation type="journal article" date="2015" name="ISME J.">
        <title>Draft Genome Sequence of Streptomyces incarnatus NRRL8089, which Produces the Nucleoside Antibiotic Sinefungin.</title>
        <authorList>
            <person name="Oshima K."/>
            <person name="Hattori M."/>
            <person name="Shimizu H."/>
            <person name="Fukuda K."/>
            <person name="Nemoto M."/>
            <person name="Inagaki K."/>
            <person name="Tamura T."/>
        </authorList>
    </citation>
    <scope>NUCLEOTIDE SEQUENCE</scope>
    <source>
        <strain evidence="2">FACHB-1375</strain>
    </source>
</reference>
<proteinExistence type="predicted"/>
<evidence type="ECO:0000313" key="2">
    <source>
        <dbReference type="EMBL" id="MBD2184667.1"/>
    </source>
</evidence>
<sequence length="189" mass="19831">MDNSSVSSSPQTPAPQITIVPSTTASNGINNSSVNPSPKTPAPQVAATVPSTAALTLPVTVEFQSGAFQQLAFGTKAQVELLSAKRIADPQTGNRDVVNVQMRIRRLADKVAANNLIPVGETTARNTVTSETYKAVNPRQNATGTISLSEIRPGASVDAYVWLKVPPNANTLDIFIPETGAIKNVPISN</sequence>
<protein>
    <submittedName>
        <fullName evidence="2">Uncharacterized protein</fullName>
    </submittedName>
</protein>
<comment type="caution">
    <text evidence="2">The sequence shown here is derived from an EMBL/GenBank/DDBJ whole genome shotgun (WGS) entry which is preliminary data.</text>
</comment>